<accession>A0AAV6X3E1</accession>
<dbReference type="Proteomes" id="UP000826271">
    <property type="component" value="Unassembled WGS sequence"/>
</dbReference>
<dbReference type="EMBL" id="WHWC01000010">
    <property type="protein sequence ID" value="KAG8374956.1"/>
    <property type="molecule type" value="Genomic_DNA"/>
</dbReference>
<feature type="region of interest" description="Disordered" evidence="1">
    <location>
        <begin position="127"/>
        <end position="147"/>
    </location>
</feature>
<evidence type="ECO:0000256" key="1">
    <source>
        <dbReference type="SAM" id="MobiDB-lite"/>
    </source>
</evidence>
<feature type="region of interest" description="Disordered" evidence="1">
    <location>
        <begin position="174"/>
        <end position="198"/>
    </location>
</feature>
<keyword evidence="3" id="KW-1185">Reference proteome</keyword>
<gene>
    <name evidence="2" type="ORF">BUALT_Bualt10G0049400</name>
</gene>
<name>A0AAV6X3E1_9LAMI</name>
<reference evidence="2" key="1">
    <citation type="submission" date="2019-10" db="EMBL/GenBank/DDBJ databases">
        <authorList>
            <person name="Zhang R."/>
            <person name="Pan Y."/>
            <person name="Wang J."/>
            <person name="Ma R."/>
            <person name="Yu S."/>
        </authorList>
    </citation>
    <scope>NUCLEOTIDE SEQUENCE</scope>
    <source>
        <strain evidence="2">LA-IB0</strain>
        <tissue evidence="2">Leaf</tissue>
    </source>
</reference>
<dbReference type="Pfam" id="PF12043">
    <property type="entry name" value="DUF3527"/>
    <property type="match status" value="1"/>
</dbReference>
<organism evidence="2 3">
    <name type="scientific">Buddleja alternifolia</name>
    <dbReference type="NCBI Taxonomy" id="168488"/>
    <lineage>
        <taxon>Eukaryota</taxon>
        <taxon>Viridiplantae</taxon>
        <taxon>Streptophyta</taxon>
        <taxon>Embryophyta</taxon>
        <taxon>Tracheophyta</taxon>
        <taxon>Spermatophyta</taxon>
        <taxon>Magnoliopsida</taxon>
        <taxon>eudicotyledons</taxon>
        <taxon>Gunneridae</taxon>
        <taxon>Pentapetalae</taxon>
        <taxon>asterids</taxon>
        <taxon>lamiids</taxon>
        <taxon>Lamiales</taxon>
        <taxon>Scrophulariaceae</taxon>
        <taxon>Buddlejeae</taxon>
        <taxon>Buddleja</taxon>
    </lineage>
</organism>
<evidence type="ECO:0000313" key="2">
    <source>
        <dbReference type="EMBL" id="KAG8374956.1"/>
    </source>
</evidence>
<dbReference type="AlphaFoldDB" id="A0AAV6X3E1"/>
<comment type="caution">
    <text evidence="2">The sequence shown here is derived from an EMBL/GenBank/DDBJ whole genome shotgun (WGS) entry which is preliminary data.</text>
</comment>
<protein>
    <submittedName>
        <fullName evidence="2">Uncharacterized protein</fullName>
    </submittedName>
</protein>
<dbReference type="InterPro" id="IPR021916">
    <property type="entry name" value="DUF3527"/>
</dbReference>
<feature type="compositionally biased region" description="Polar residues" evidence="1">
    <location>
        <begin position="137"/>
        <end position="147"/>
    </location>
</feature>
<dbReference type="PANTHER" id="PTHR31390">
    <property type="entry name" value="EXPRESSED PROTEIN"/>
    <property type="match status" value="1"/>
</dbReference>
<proteinExistence type="predicted"/>
<sequence length="675" mass="74575">MELDFDKYCVVDRSPTTVLPATRRSSKVSSRKSTKNGNDVLKLNKDFAEINFNRYRSASCRDVRSRRSNHECNEVLKRGLVYQSSKEATLLKRTDSIGGRKKIEFSRVSAKSTSSFGIIDSLCSSDEDGSITERNRSSVMSLSEQSTSSVCKNDGKSLLERDLAVNLHKSLSAKLSLPHSPARSESDGSKPGSPKARFSPVKKIFEPFVKSKSHRSPLSCVNETAPETLGGPVGKNCNKTICKSLLNDLSDKPDHVEYNSQCEKKENRNSALQCSPTHLHGVLKMENKNGVPHFQFSVKSPEDVYVAKAWKVENALTWVYTFHALHHRRKSIASGRGYKDSNKEATIIGQMHVSCYLCTELKGGGAFDDSMVTEFVLYDIAHSRRSVSSQDNSTCSPVSHEISSSGNCEQHEILAKTKTEGHFESSPSKPHTAANLHPELEVAAIVMQVPFEKRESLKFKSGDRKTDKPLPNLLDLCQLENPNKGISDISNSGKMHVVIPAGNHSLASRESRGPSPILDRWRLGGGCDCGGWDMACPLNVFGNSNIRIAENQALMDEQHPAQLFIQGKKNNIAGFSMRVMEDGKYAVDFHAQLSSLQAFSICVAILHAAEASTAVGHERSKQMLQSDSLRVFAEEEIKNLIDVISEDEKFKVGKKIVEVMPSFVLNPPFSPISRV</sequence>
<dbReference type="PANTHER" id="PTHR31390:SF0">
    <property type="entry name" value="DOMAIN PROTEIN, PUTATIVE (DUF3527)-RELATED"/>
    <property type="match status" value="1"/>
</dbReference>
<evidence type="ECO:0000313" key="3">
    <source>
        <dbReference type="Proteomes" id="UP000826271"/>
    </source>
</evidence>